<dbReference type="NCBIfam" id="NF006741">
    <property type="entry name" value="PRK09269.1"/>
    <property type="match status" value="1"/>
</dbReference>
<evidence type="ECO:0000259" key="6">
    <source>
        <dbReference type="PROSITE" id="PS51168"/>
    </source>
</evidence>
<dbReference type="RefSeq" id="WP_312000576.1">
    <property type="nucleotide sequence ID" value="NZ_JABELW010000022.1"/>
</dbReference>
<dbReference type="SMART" id="SM00830">
    <property type="entry name" value="CM_2"/>
    <property type="match status" value="1"/>
</dbReference>
<accession>A0A4Y3R2K8</accession>
<dbReference type="InterPro" id="IPR036979">
    <property type="entry name" value="CM_dom_sf"/>
</dbReference>
<evidence type="ECO:0000256" key="4">
    <source>
        <dbReference type="ARBA" id="ARBA00023235"/>
    </source>
</evidence>
<keyword evidence="3" id="KW-0732">Signal</keyword>
<dbReference type="Proteomes" id="UP000319210">
    <property type="component" value="Unassembled WGS sequence"/>
</dbReference>
<evidence type="ECO:0000256" key="2">
    <source>
        <dbReference type="ARBA" id="ARBA00012404"/>
    </source>
</evidence>
<comment type="pathway">
    <text evidence="1">Metabolic intermediate biosynthesis; prephenate biosynthesis; prephenate from chorismate: step 1/1.</text>
</comment>
<keyword evidence="4" id="KW-0413">Isomerase</keyword>
<organism evidence="7 8">
    <name type="scientific">Streptomyces cacaoi</name>
    <dbReference type="NCBI Taxonomy" id="1898"/>
    <lineage>
        <taxon>Bacteria</taxon>
        <taxon>Bacillati</taxon>
        <taxon>Actinomycetota</taxon>
        <taxon>Actinomycetes</taxon>
        <taxon>Kitasatosporales</taxon>
        <taxon>Streptomycetaceae</taxon>
        <taxon>Streptomyces</taxon>
    </lineage>
</organism>
<proteinExistence type="predicted"/>
<dbReference type="NCBIfam" id="TIGR01806">
    <property type="entry name" value="CM_mono2"/>
    <property type="match status" value="1"/>
</dbReference>
<dbReference type="UniPathway" id="UPA00120">
    <property type="reaction ID" value="UER00203"/>
</dbReference>
<feature type="domain" description="Chorismate mutase" evidence="6">
    <location>
        <begin position="74"/>
        <end position="167"/>
    </location>
</feature>
<dbReference type="InterPro" id="IPR002701">
    <property type="entry name" value="CM_II_prokaryot"/>
</dbReference>
<comment type="caution">
    <text evidence="7">The sequence shown here is derived from an EMBL/GenBank/DDBJ whole genome shotgun (WGS) entry which is preliminary data.</text>
</comment>
<dbReference type="PROSITE" id="PS51168">
    <property type="entry name" value="CHORISMATE_MUT_2"/>
    <property type="match status" value="1"/>
</dbReference>
<sequence length="248" mass="25724">MPVNTRSAHPGPSVQGRSAVRAPSARARCPRPALRAVAWLAGPAAAVVLLTACPASAAPLPLSSAAGPGHTSGAPPASGHRAARVQGEDGRGFAALAGLSAERLELADQVAAAKLRSGTPVADPARERVVLEEAARKATARGLDPVVARRVFRDQIEASKAVQRGLLQRWRAHPEQRPTGRPDLAGEVRPALDRITTGLIDALTEVAPRRGTPGCRAALTTKAAGQAVQRRFDPLHSRGLSRALASVC</sequence>
<dbReference type="EMBL" id="BJMM01000025">
    <property type="protein sequence ID" value="GEB51965.1"/>
    <property type="molecule type" value="Genomic_DNA"/>
</dbReference>
<evidence type="ECO:0000256" key="1">
    <source>
        <dbReference type="ARBA" id="ARBA00004817"/>
    </source>
</evidence>
<feature type="compositionally biased region" description="Low complexity" evidence="5">
    <location>
        <begin position="17"/>
        <end position="27"/>
    </location>
</feature>
<dbReference type="AlphaFoldDB" id="A0A4Y3R2K8"/>
<dbReference type="SUPFAM" id="SSF48600">
    <property type="entry name" value="Chorismate mutase II"/>
    <property type="match status" value="1"/>
</dbReference>
<dbReference type="GO" id="GO:0004106">
    <property type="term" value="F:chorismate mutase activity"/>
    <property type="evidence" value="ECO:0007669"/>
    <property type="project" value="UniProtKB-EC"/>
</dbReference>
<keyword evidence="8" id="KW-1185">Reference proteome</keyword>
<dbReference type="InterPro" id="IPR036263">
    <property type="entry name" value="Chorismate_II_sf"/>
</dbReference>
<feature type="region of interest" description="Disordered" evidence="5">
    <location>
        <begin position="66"/>
        <end position="85"/>
    </location>
</feature>
<dbReference type="EC" id="5.4.99.5" evidence="2"/>
<dbReference type="InterPro" id="IPR008240">
    <property type="entry name" value="Chorismate_mutase_periplasmic"/>
</dbReference>
<evidence type="ECO:0000313" key="8">
    <source>
        <dbReference type="Proteomes" id="UP000319210"/>
    </source>
</evidence>
<dbReference type="PANTHER" id="PTHR38041">
    <property type="entry name" value="CHORISMATE MUTASE"/>
    <property type="match status" value="1"/>
</dbReference>
<dbReference type="GO" id="GO:0009697">
    <property type="term" value="P:salicylic acid biosynthetic process"/>
    <property type="evidence" value="ECO:0007669"/>
    <property type="project" value="TreeGrafter"/>
</dbReference>
<evidence type="ECO:0000256" key="5">
    <source>
        <dbReference type="SAM" id="MobiDB-lite"/>
    </source>
</evidence>
<dbReference type="GO" id="GO:0046417">
    <property type="term" value="P:chorismate metabolic process"/>
    <property type="evidence" value="ECO:0007669"/>
    <property type="project" value="InterPro"/>
</dbReference>
<evidence type="ECO:0000256" key="3">
    <source>
        <dbReference type="ARBA" id="ARBA00022729"/>
    </source>
</evidence>
<dbReference type="PANTHER" id="PTHR38041:SF2">
    <property type="entry name" value="SECRETED CHORISMATE MUTASE"/>
    <property type="match status" value="1"/>
</dbReference>
<protein>
    <recommendedName>
        <fullName evidence="2">chorismate mutase</fullName>
        <ecNumber evidence="2">5.4.99.5</ecNumber>
    </recommendedName>
</protein>
<gene>
    <name evidence="7" type="ORF">SCA03_45160</name>
</gene>
<dbReference type="InterPro" id="IPR051331">
    <property type="entry name" value="Chorismate_mutase-related"/>
</dbReference>
<dbReference type="Gene3D" id="1.20.59.10">
    <property type="entry name" value="Chorismate mutase"/>
    <property type="match status" value="1"/>
</dbReference>
<dbReference type="Pfam" id="PF01817">
    <property type="entry name" value="CM_2"/>
    <property type="match status" value="1"/>
</dbReference>
<feature type="region of interest" description="Disordered" evidence="5">
    <location>
        <begin position="1"/>
        <end position="27"/>
    </location>
</feature>
<name>A0A4Y3R2K8_STRCI</name>
<evidence type="ECO:0000313" key="7">
    <source>
        <dbReference type="EMBL" id="GEB51965.1"/>
    </source>
</evidence>
<reference evidence="7 8" key="1">
    <citation type="submission" date="2019-06" db="EMBL/GenBank/DDBJ databases">
        <title>Whole genome shotgun sequence of Streptomyces cacaoi subsp. cacaoi NBRC 12748.</title>
        <authorList>
            <person name="Hosoyama A."/>
            <person name="Uohara A."/>
            <person name="Ohji S."/>
            <person name="Ichikawa N."/>
        </authorList>
    </citation>
    <scope>NUCLEOTIDE SEQUENCE [LARGE SCALE GENOMIC DNA]</scope>
    <source>
        <strain evidence="7 8">NBRC 12748</strain>
    </source>
</reference>